<dbReference type="AlphaFoldDB" id="G9ZGY5"/>
<feature type="compositionally biased region" description="Basic residues" evidence="5">
    <location>
        <begin position="327"/>
        <end position="340"/>
    </location>
</feature>
<dbReference type="GO" id="GO:0016020">
    <property type="term" value="C:membrane"/>
    <property type="evidence" value="ECO:0007669"/>
    <property type="project" value="UniProtKB-SubCell"/>
</dbReference>
<evidence type="ECO:0000256" key="2">
    <source>
        <dbReference type="ARBA" id="ARBA00022692"/>
    </source>
</evidence>
<feature type="transmembrane region" description="Helical" evidence="6">
    <location>
        <begin position="33"/>
        <end position="50"/>
    </location>
</feature>
<dbReference type="InterPro" id="IPR003825">
    <property type="entry name" value="Colicin-V_CvpA"/>
</dbReference>
<feature type="compositionally biased region" description="Basic and acidic residues" evidence="5">
    <location>
        <begin position="179"/>
        <end position="190"/>
    </location>
</feature>
<comment type="subcellular location">
    <subcellularLocation>
        <location evidence="1">Membrane</location>
        <topology evidence="1">Multi-pass membrane protein</topology>
    </subcellularLocation>
</comment>
<reference evidence="7 8" key="1">
    <citation type="submission" date="2011-08" db="EMBL/GenBank/DDBJ databases">
        <authorList>
            <person name="Weinstock G."/>
            <person name="Sodergren E."/>
            <person name="Clifton S."/>
            <person name="Fulton L."/>
            <person name="Fulton B."/>
            <person name="Courtney L."/>
            <person name="Fronick C."/>
            <person name="Harrison M."/>
            <person name="Strong C."/>
            <person name="Farmer C."/>
            <person name="Delahaunty K."/>
            <person name="Markovic C."/>
            <person name="Hall O."/>
            <person name="Minx P."/>
            <person name="Tomlinson C."/>
            <person name="Mitreva M."/>
            <person name="Hou S."/>
            <person name="Chen J."/>
            <person name="Wollam A."/>
            <person name="Pepin K.H."/>
            <person name="Johnson M."/>
            <person name="Bhonagiri V."/>
            <person name="Zhang X."/>
            <person name="Suruliraj S."/>
            <person name="Warren W."/>
            <person name="Chinwalla A."/>
            <person name="Mardis E.R."/>
            <person name="Wilson R.K."/>
        </authorList>
    </citation>
    <scope>NUCLEOTIDE SEQUENCE [LARGE SCALE GENOMIC DNA]</scope>
    <source>
        <strain evidence="7 8">F0432</strain>
    </source>
</reference>
<dbReference type="GO" id="GO:0009403">
    <property type="term" value="P:toxin biosynthetic process"/>
    <property type="evidence" value="ECO:0007669"/>
    <property type="project" value="InterPro"/>
</dbReference>
<dbReference type="PANTHER" id="PTHR36926:SF1">
    <property type="entry name" value="COLICIN V PRODUCTION PROTEIN"/>
    <property type="match status" value="1"/>
</dbReference>
<evidence type="ECO:0000256" key="5">
    <source>
        <dbReference type="SAM" id="MobiDB-lite"/>
    </source>
</evidence>
<accession>G9ZGY5</accession>
<dbReference type="Pfam" id="PF02674">
    <property type="entry name" value="Colicin_V"/>
    <property type="match status" value="1"/>
</dbReference>
<feature type="transmembrane region" description="Helical" evidence="6">
    <location>
        <begin position="70"/>
        <end position="94"/>
    </location>
</feature>
<dbReference type="STRING" id="797473.HMPREF9080_02042"/>
<evidence type="ECO:0000256" key="3">
    <source>
        <dbReference type="ARBA" id="ARBA00022989"/>
    </source>
</evidence>
<proteinExistence type="predicted"/>
<name>G9ZGY5_9GAMM</name>
<dbReference type="InterPro" id="IPR052719">
    <property type="entry name" value="CvpA-like"/>
</dbReference>
<feature type="transmembrane region" description="Helical" evidence="6">
    <location>
        <begin position="106"/>
        <end position="130"/>
    </location>
</feature>
<sequence>MNLDTLNWIDVALGGILVISALIGLMRGFVKEILSLIAWGVAAYAAWMLAEPVAKDYVSRVFNDEKIAYIAALGAIFIGTLFLIGVVNLLISQVLKMTGLGFLDRLLGLILGTVRGVLIGALITFAALLFSDGHPEKELPGPLDQQWNSSILAPYYKSAAQWGYDQIAPTVDSWIQDKLKKQGRDPKKPETANANNGANPACRHPAPQRRRRRHPAKPAGHRPRRTPAGRTDPARPRIRAITESIAKTPPVKRRRFYLKSQPGTHHDRPQRQSLRHPCHPRPRTTKRKPRTLARALPHLILHLHERPASRRHLRRTRSRLPIQPLRQPHRATLRSAHGRT</sequence>
<organism evidence="7 8">
    <name type="scientific">Cardiobacterium valvarum F0432</name>
    <dbReference type="NCBI Taxonomy" id="797473"/>
    <lineage>
        <taxon>Bacteria</taxon>
        <taxon>Pseudomonadati</taxon>
        <taxon>Pseudomonadota</taxon>
        <taxon>Gammaproteobacteria</taxon>
        <taxon>Cardiobacteriales</taxon>
        <taxon>Cardiobacteriaceae</taxon>
        <taxon>Cardiobacterium</taxon>
    </lineage>
</organism>
<dbReference type="EMBL" id="AGCM01000115">
    <property type="protein sequence ID" value="EHM53009.1"/>
    <property type="molecule type" value="Genomic_DNA"/>
</dbReference>
<protein>
    <submittedName>
        <fullName evidence="7">CvpA family protein</fullName>
    </submittedName>
</protein>
<keyword evidence="3 6" id="KW-1133">Transmembrane helix</keyword>
<evidence type="ECO:0000313" key="7">
    <source>
        <dbReference type="EMBL" id="EHM53009.1"/>
    </source>
</evidence>
<keyword evidence="2 6" id="KW-0812">Transmembrane</keyword>
<dbReference type="Proteomes" id="UP000004750">
    <property type="component" value="Unassembled WGS sequence"/>
</dbReference>
<feature type="region of interest" description="Disordered" evidence="5">
    <location>
        <begin position="306"/>
        <end position="340"/>
    </location>
</feature>
<evidence type="ECO:0000256" key="6">
    <source>
        <dbReference type="SAM" id="Phobius"/>
    </source>
</evidence>
<gene>
    <name evidence="7" type="ORF">HMPREF9080_02042</name>
</gene>
<evidence type="ECO:0000313" key="8">
    <source>
        <dbReference type="Proteomes" id="UP000004750"/>
    </source>
</evidence>
<feature type="transmembrane region" description="Helical" evidence="6">
    <location>
        <begin position="6"/>
        <end position="26"/>
    </location>
</feature>
<feature type="compositionally biased region" description="Basic residues" evidence="5">
    <location>
        <begin position="273"/>
        <end position="289"/>
    </location>
</feature>
<feature type="compositionally biased region" description="Basic residues" evidence="5">
    <location>
        <begin position="309"/>
        <end position="318"/>
    </location>
</feature>
<comment type="caution">
    <text evidence="7">The sequence shown here is derived from an EMBL/GenBank/DDBJ whole genome shotgun (WGS) entry which is preliminary data.</text>
</comment>
<evidence type="ECO:0000256" key="4">
    <source>
        <dbReference type="ARBA" id="ARBA00023136"/>
    </source>
</evidence>
<feature type="region of interest" description="Disordered" evidence="5">
    <location>
        <begin position="259"/>
        <end position="289"/>
    </location>
</feature>
<feature type="region of interest" description="Disordered" evidence="5">
    <location>
        <begin position="179"/>
        <end position="235"/>
    </location>
</feature>
<dbReference type="HOGENOM" id="CLU_815573_0_0_6"/>
<feature type="compositionally biased region" description="Basic residues" evidence="5">
    <location>
        <begin position="206"/>
        <end position="227"/>
    </location>
</feature>
<dbReference type="PANTHER" id="PTHR36926">
    <property type="entry name" value="COLICIN V PRODUCTION PROTEIN"/>
    <property type="match status" value="1"/>
</dbReference>
<keyword evidence="4 6" id="KW-0472">Membrane</keyword>
<evidence type="ECO:0000256" key="1">
    <source>
        <dbReference type="ARBA" id="ARBA00004141"/>
    </source>
</evidence>